<evidence type="ECO:0000256" key="8">
    <source>
        <dbReference type="ARBA" id="ARBA00038436"/>
    </source>
</evidence>
<organism evidence="11 12">
    <name type="scientific">Granulosicoccus antarcticus IMCC3135</name>
    <dbReference type="NCBI Taxonomy" id="1192854"/>
    <lineage>
        <taxon>Bacteria</taxon>
        <taxon>Pseudomonadati</taxon>
        <taxon>Pseudomonadota</taxon>
        <taxon>Gammaproteobacteria</taxon>
        <taxon>Chromatiales</taxon>
        <taxon>Granulosicoccaceae</taxon>
        <taxon>Granulosicoccus</taxon>
    </lineage>
</organism>
<evidence type="ECO:0000256" key="2">
    <source>
        <dbReference type="ARBA" id="ARBA00022448"/>
    </source>
</evidence>
<evidence type="ECO:0000256" key="7">
    <source>
        <dbReference type="ARBA" id="ARBA00023136"/>
    </source>
</evidence>
<keyword evidence="6 9" id="KW-1133">Transmembrane helix</keyword>
<evidence type="ECO:0000256" key="3">
    <source>
        <dbReference type="ARBA" id="ARBA00022475"/>
    </source>
</evidence>
<comment type="caution">
    <text evidence="9">Lacks conserved residue(s) required for the propagation of feature annotation.</text>
</comment>
<dbReference type="Pfam" id="PF04290">
    <property type="entry name" value="DctQ"/>
    <property type="match status" value="1"/>
</dbReference>
<keyword evidence="12" id="KW-1185">Reference proteome</keyword>
<protein>
    <recommendedName>
        <fullName evidence="9">TRAP transporter small permease protein</fullName>
    </recommendedName>
</protein>
<evidence type="ECO:0000256" key="9">
    <source>
        <dbReference type="RuleBase" id="RU369079"/>
    </source>
</evidence>
<evidence type="ECO:0000313" key="12">
    <source>
        <dbReference type="Proteomes" id="UP000250079"/>
    </source>
</evidence>
<feature type="transmembrane region" description="Helical" evidence="9">
    <location>
        <begin position="145"/>
        <end position="162"/>
    </location>
</feature>
<dbReference type="KEGG" id="gai:IMCC3135_25815"/>
<comment type="subunit">
    <text evidence="9">The complex comprises the extracytoplasmic solute receptor protein and the two transmembrane proteins.</text>
</comment>
<feature type="transmembrane region" description="Helical" evidence="9">
    <location>
        <begin position="183"/>
        <end position="205"/>
    </location>
</feature>
<dbReference type="GO" id="GO:0005886">
    <property type="term" value="C:plasma membrane"/>
    <property type="evidence" value="ECO:0007669"/>
    <property type="project" value="UniProtKB-SubCell"/>
</dbReference>
<reference evidence="11 12" key="1">
    <citation type="submission" date="2016-12" db="EMBL/GenBank/DDBJ databases">
        <authorList>
            <person name="Song W.-J."/>
            <person name="Kurnit D.M."/>
        </authorList>
    </citation>
    <scope>NUCLEOTIDE SEQUENCE [LARGE SCALE GENOMIC DNA]</scope>
    <source>
        <strain evidence="11 12">IMCC3135</strain>
    </source>
</reference>
<evidence type="ECO:0000259" key="10">
    <source>
        <dbReference type="Pfam" id="PF04290"/>
    </source>
</evidence>
<comment type="function">
    <text evidence="9">Part of the tripartite ATP-independent periplasmic (TRAP) transport system.</text>
</comment>
<gene>
    <name evidence="11" type="ORF">IMCC3135_25815</name>
</gene>
<sequence>MDDDSGSFLEWVIPFAFVVCAGWATWHTPAFILDFLPPASDSLVQQMGELHHRKDVTPDMPGLFGGYADALDWAALVLVPILLILGARNVRCAGMEYEHWRPIDRFSLFIGRVTMILILSLTCVMLYEVFLRYVFEAPTLWANELTLWIAGYVFLLSGLYAMQQRCHIRIFLLYDAVPRWMQHLFDMISVAFIWFFAFFLIFGSYKQVFYTKFYKWEMFGTAFDPPIPATIQPMILIMVALIAIQAAVNLISDWNLTAEERGGLADIDEQEIEAIKRSVGKV</sequence>
<dbReference type="InterPro" id="IPR055348">
    <property type="entry name" value="DctQ"/>
</dbReference>
<feature type="transmembrane region" description="Helical" evidence="9">
    <location>
        <begin position="109"/>
        <end position="133"/>
    </location>
</feature>
<dbReference type="GO" id="GO:0022857">
    <property type="term" value="F:transmembrane transporter activity"/>
    <property type="evidence" value="ECO:0007669"/>
    <property type="project" value="UniProtKB-UniRule"/>
</dbReference>
<feature type="transmembrane region" description="Helical" evidence="9">
    <location>
        <begin position="7"/>
        <end position="26"/>
    </location>
</feature>
<keyword evidence="2 9" id="KW-0813">Transport</keyword>
<dbReference type="AlphaFoldDB" id="A0A2Z2NZK1"/>
<name>A0A2Z2NZK1_9GAMM</name>
<comment type="similarity">
    <text evidence="8 9">Belongs to the TRAP transporter small permease family.</text>
</comment>
<evidence type="ECO:0000256" key="5">
    <source>
        <dbReference type="ARBA" id="ARBA00022692"/>
    </source>
</evidence>
<evidence type="ECO:0000313" key="11">
    <source>
        <dbReference type="EMBL" id="ASJ75218.1"/>
    </source>
</evidence>
<feature type="transmembrane region" description="Helical" evidence="9">
    <location>
        <begin position="231"/>
        <end position="251"/>
    </location>
</feature>
<dbReference type="PANTHER" id="PTHR35011:SF4">
    <property type="entry name" value="SLL1102 PROTEIN"/>
    <property type="match status" value="1"/>
</dbReference>
<comment type="subcellular location">
    <subcellularLocation>
        <location evidence="1 9">Cell inner membrane</location>
        <topology evidence="1 9">Multi-pass membrane protein</topology>
    </subcellularLocation>
</comment>
<dbReference type="EMBL" id="CP018632">
    <property type="protein sequence ID" value="ASJ75218.1"/>
    <property type="molecule type" value="Genomic_DNA"/>
</dbReference>
<feature type="transmembrane region" description="Helical" evidence="9">
    <location>
        <begin position="70"/>
        <end position="88"/>
    </location>
</feature>
<accession>A0A2Z2NZK1</accession>
<dbReference type="OrthoDB" id="8559033at2"/>
<dbReference type="RefSeq" id="WP_088920158.1">
    <property type="nucleotide sequence ID" value="NZ_CP018632.1"/>
</dbReference>
<dbReference type="Proteomes" id="UP000250079">
    <property type="component" value="Chromosome"/>
</dbReference>
<feature type="domain" description="Tripartite ATP-independent periplasmic transporters DctQ component" evidence="10">
    <location>
        <begin position="121"/>
        <end position="254"/>
    </location>
</feature>
<evidence type="ECO:0000256" key="1">
    <source>
        <dbReference type="ARBA" id="ARBA00004429"/>
    </source>
</evidence>
<evidence type="ECO:0000256" key="4">
    <source>
        <dbReference type="ARBA" id="ARBA00022519"/>
    </source>
</evidence>
<evidence type="ECO:0000256" key="6">
    <source>
        <dbReference type="ARBA" id="ARBA00022989"/>
    </source>
</evidence>
<proteinExistence type="inferred from homology"/>
<keyword evidence="4 9" id="KW-0997">Cell inner membrane</keyword>
<dbReference type="InterPro" id="IPR007387">
    <property type="entry name" value="TRAP_DctQ"/>
</dbReference>
<keyword evidence="5 9" id="KW-0812">Transmembrane</keyword>
<keyword evidence="7 9" id="KW-0472">Membrane</keyword>
<keyword evidence="3" id="KW-1003">Cell membrane</keyword>
<dbReference type="PANTHER" id="PTHR35011">
    <property type="entry name" value="2,3-DIKETO-L-GULONATE TRAP TRANSPORTER SMALL PERMEASE PROTEIN YIAM"/>
    <property type="match status" value="1"/>
</dbReference>